<dbReference type="InterPro" id="IPR018095">
    <property type="entry name" value="Thymidylate_kin_CS"/>
</dbReference>
<evidence type="ECO:0000256" key="2">
    <source>
        <dbReference type="ARBA" id="ARBA00012980"/>
    </source>
</evidence>
<name>A0A1M4Z279_9FIRM</name>
<dbReference type="GO" id="GO:0005829">
    <property type="term" value="C:cytosol"/>
    <property type="evidence" value="ECO:0007669"/>
    <property type="project" value="TreeGrafter"/>
</dbReference>
<protein>
    <recommendedName>
        <fullName evidence="3 11">Thymidylate kinase</fullName>
        <ecNumber evidence="2 11">2.7.4.9</ecNumber>
    </recommendedName>
    <alternativeName>
        <fullName evidence="11">dTMP kinase</fullName>
    </alternativeName>
</protein>
<dbReference type="AlphaFoldDB" id="A0A1M4Z279"/>
<organism evidence="13 14">
    <name type="scientific">Desulforamulus putei DSM 12395</name>
    <dbReference type="NCBI Taxonomy" id="1121429"/>
    <lineage>
        <taxon>Bacteria</taxon>
        <taxon>Bacillati</taxon>
        <taxon>Bacillota</taxon>
        <taxon>Clostridia</taxon>
        <taxon>Eubacteriales</taxon>
        <taxon>Peptococcaceae</taxon>
        <taxon>Desulforamulus</taxon>
    </lineage>
</organism>
<comment type="catalytic activity">
    <reaction evidence="9 11">
        <text>dTMP + ATP = dTDP + ADP</text>
        <dbReference type="Rhea" id="RHEA:13517"/>
        <dbReference type="ChEBI" id="CHEBI:30616"/>
        <dbReference type="ChEBI" id="CHEBI:58369"/>
        <dbReference type="ChEBI" id="CHEBI:63528"/>
        <dbReference type="ChEBI" id="CHEBI:456216"/>
        <dbReference type="EC" id="2.7.4.9"/>
    </reaction>
</comment>
<dbReference type="EMBL" id="FQUY01000012">
    <property type="protein sequence ID" value="SHF11842.1"/>
    <property type="molecule type" value="Genomic_DNA"/>
</dbReference>
<sequence>MAIGLQQKPLEVGSIFIVFEGVDGSGKTTQLNLLNKYLIQKQIPTYTTREPGGTPVGEKIRELLLDPNFSEMQGRTEALLYAAARAQLVAQVIRPRLEQGRVVLCDRYIDSSLAYQGYGRGMDTGFLASINELATGGLWPNLTILLDIPPREGLVRSRKDRPADRLENESLEFYQRVRNGYLALARRNPEAYLVLDARRSIEELHTVICGVVGGLICV</sequence>
<gene>
    <name evidence="11" type="primary">tmk</name>
    <name evidence="13" type="ORF">SAMN02745133_01865</name>
</gene>
<evidence type="ECO:0000313" key="13">
    <source>
        <dbReference type="EMBL" id="SHF11842.1"/>
    </source>
</evidence>
<dbReference type="HAMAP" id="MF_00165">
    <property type="entry name" value="Thymidylate_kinase"/>
    <property type="match status" value="1"/>
</dbReference>
<dbReference type="GO" id="GO:0006227">
    <property type="term" value="P:dUDP biosynthetic process"/>
    <property type="evidence" value="ECO:0007669"/>
    <property type="project" value="TreeGrafter"/>
</dbReference>
<evidence type="ECO:0000256" key="9">
    <source>
        <dbReference type="ARBA" id="ARBA00048743"/>
    </source>
</evidence>
<dbReference type="InterPro" id="IPR018094">
    <property type="entry name" value="Thymidylate_kinase"/>
</dbReference>
<dbReference type="InterPro" id="IPR027417">
    <property type="entry name" value="P-loop_NTPase"/>
</dbReference>
<keyword evidence="6 11" id="KW-0547">Nucleotide-binding</keyword>
<feature type="binding site" evidence="11">
    <location>
        <begin position="21"/>
        <end position="28"/>
    </location>
    <ligand>
        <name>ATP</name>
        <dbReference type="ChEBI" id="CHEBI:30616"/>
    </ligand>
</feature>
<comment type="similarity">
    <text evidence="1 11">Belongs to the thymidylate kinase family.</text>
</comment>
<keyword evidence="8 11" id="KW-0067">ATP-binding</keyword>
<evidence type="ECO:0000256" key="3">
    <source>
        <dbReference type="ARBA" id="ARBA00017144"/>
    </source>
</evidence>
<dbReference type="Pfam" id="PF02223">
    <property type="entry name" value="Thymidylate_kin"/>
    <property type="match status" value="1"/>
</dbReference>
<accession>A0A1M4Z279</accession>
<evidence type="ECO:0000256" key="7">
    <source>
        <dbReference type="ARBA" id="ARBA00022777"/>
    </source>
</evidence>
<evidence type="ECO:0000256" key="6">
    <source>
        <dbReference type="ARBA" id="ARBA00022741"/>
    </source>
</evidence>
<comment type="function">
    <text evidence="10 11">Phosphorylation of dTMP to form dTDP in both de novo and salvage pathways of dTTP synthesis.</text>
</comment>
<evidence type="ECO:0000256" key="10">
    <source>
        <dbReference type="ARBA" id="ARBA00057735"/>
    </source>
</evidence>
<dbReference type="FunFam" id="3.40.50.300:FF:000225">
    <property type="entry name" value="Thymidylate kinase"/>
    <property type="match status" value="1"/>
</dbReference>
<dbReference type="PANTHER" id="PTHR10344">
    <property type="entry name" value="THYMIDYLATE KINASE"/>
    <property type="match status" value="1"/>
</dbReference>
<dbReference type="SUPFAM" id="SSF52540">
    <property type="entry name" value="P-loop containing nucleoside triphosphate hydrolases"/>
    <property type="match status" value="1"/>
</dbReference>
<evidence type="ECO:0000313" key="14">
    <source>
        <dbReference type="Proteomes" id="UP000184148"/>
    </source>
</evidence>
<keyword evidence="5 11" id="KW-0545">Nucleotide biosynthesis</keyword>
<reference evidence="14" key="1">
    <citation type="submission" date="2016-11" db="EMBL/GenBank/DDBJ databases">
        <authorList>
            <person name="Varghese N."/>
            <person name="Submissions S."/>
        </authorList>
    </citation>
    <scope>NUCLEOTIDE SEQUENCE [LARGE SCALE GENOMIC DNA]</scope>
    <source>
        <strain evidence="14">DSM 12395</strain>
    </source>
</reference>
<dbReference type="Proteomes" id="UP000184148">
    <property type="component" value="Unassembled WGS sequence"/>
</dbReference>
<feature type="domain" description="Thymidylate kinase-like" evidence="12">
    <location>
        <begin position="19"/>
        <end position="208"/>
    </location>
</feature>
<dbReference type="EC" id="2.7.4.9" evidence="2 11"/>
<dbReference type="GO" id="GO:0005524">
    <property type="term" value="F:ATP binding"/>
    <property type="evidence" value="ECO:0007669"/>
    <property type="project" value="UniProtKB-UniRule"/>
</dbReference>
<dbReference type="NCBIfam" id="TIGR00041">
    <property type="entry name" value="DTMP_kinase"/>
    <property type="match status" value="1"/>
</dbReference>
<dbReference type="GO" id="GO:0006233">
    <property type="term" value="P:dTDP biosynthetic process"/>
    <property type="evidence" value="ECO:0007669"/>
    <property type="project" value="InterPro"/>
</dbReference>
<keyword evidence="14" id="KW-1185">Reference proteome</keyword>
<dbReference type="Gene3D" id="3.40.50.300">
    <property type="entry name" value="P-loop containing nucleotide triphosphate hydrolases"/>
    <property type="match status" value="1"/>
</dbReference>
<dbReference type="STRING" id="1121429.SAMN02745133_01865"/>
<evidence type="ECO:0000256" key="8">
    <source>
        <dbReference type="ARBA" id="ARBA00022840"/>
    </source>
</evidence>
<evidence type="ECO:0000256" key="5">
    <source>
        <dbReference type="ARBA" id="ARBA00022727"/>
    </source>
</evidence>
<keyword evidence="4 11" id="KW-0808">Transferase</keyword>
<dbReference type="GO" id="GO:0004798">
    <property type="term" value="F:dTMP kinase activity"/>
    <property type="evidence" value="ECO:0007669"/>
    <property type="project" value="UniProtKB-UniRule"/>
</dbReference>
<evidence type="ECO:0000256" key="1">
    <source>
        <dbReference type="ARBA" id="ARBA00009776"/>
    </source>
</evidence>
<evidence type="ECO:0000259" key="12">
    <source>
        <dbReference type="Pfam" id="PF02223"/>
    </source>
</evidence>
<evidence type="ECO:0000256" key="4">
    <source>
        <dbReference type="ARBA" id="ARBA00022679"/>
    </source>
</evidence>
<proteinExistence type="inferred from homology"/>
<dbReference type="PANTHER" id="PTHR10344:SF4">
    <property type="entry name" value="UMP-CMP KINASE 2, MITOCHONDRIAL"/>
    <property type="match status" value="1"/>
</dbReference>
<dbReference type="GO" id="GO:0006235">
    <property type="term" value="P:dTTP biosynthetic process"/>
    <property type="evidence" value="ECO:0007669"/>
    <property type="project" value="UniProtKB-UniRule"/>
</dbReference>
<keyword evidence="7 11" id="KW-0418">Kinase</keyword>
<dbReference type="CDD" id="cd01672">
    <property type="entry name" value="TMPK"/>
    <property type="match status" value="1"/>
</dbReference>
<dbReference type="InterPro" id="IPR039430">
    <property type="entry name" value="Thymidylate_kin-like_dom"/>
</dbReference>
<evidence type="ECO:0000256" key="11">
    <source>
        <dbReference type="HAMAP-Rule" id="MF_00165"/>
    </source>
</evidence>
<dbReference type="PROSITE" id="PS01331">
    <property type="entry name" value="THYMIDYLATE_KINASE"/>
    <property type="match status" value="1"/>
</dbReference>